<dbReference type="GO" id="GO:0008408">
    <property type="term" value="F:3'-5' exonuclease activity"/>
    <property type="evidence" value="ECO:0007669"/>
    <property type="project" value="InterPro"/>
</dbReference>
<dbReference type="EMBL" id="CAMXCT030001928">
    <property type="protein sequence ID" value="CAL4781561.1"/>
    <property type="molecule type" value="Genomic_DNA"/>
</dbReference>
<proteinExistence type="predicted"/>
<sequence>MHLSPKRAKEFESMPDLVPIPGTPPGGCRACHKVDPKDWPNLLRKLHKSGMIGFVPEHVSNLWVDTHSNPADYPSRFKPIPAPDVSQSDGLLDAAIDTHTVDENANRGNGQPENEPTPPWTFKVIFQVSVTCRDSAIAARGGLRRLKLQGRINTAWENLRVSEEQGTSSFRPPLPIPLWLLMIGLSRAHSSVNESMLEQKRWRVFATLLEIGVLCMLRPGELLKLKHTDISLPGSFTFSQPFAAIRVANPKNQRQFGVDQFVLVRNPCTVQRLREVVKERNDCALWKGGRALFSRMFKQICRELRILDCHFTPASLRCQKVLQARLMLTGAPDMHSMRARHGRRVIAGGAFKGSTFEDLSHDQLVRASKRYPGDPKLQKYAKAVVAARELDGGVDPLPCKPLMLRDGTVSSPEEKKPWTIKSFLWEMFRTLTLNRAVLIVVIWVALMFLLKPTLATACTKVFVRILRLALRRLTGFLLLILEGLLDEIVYQIEYTMRQALPYALDLEQFTTASTLPQVASTEEELCRVLKHLASEQVVAIDCEGADLSKGCWFLQERQYGRVDHGRICLLQIGTLHGEAFAVDILELGERAFELGLRQLLESERPIKVVHDFRQDTDALWHQYGIQPRGLFDCQLCDVLLRRLAGHKTGYVQGSAKLLSAHGIVQGSVQGYGILTQEQKQAIHDRFSRDRHLWERRPLPEDMVEYALEDVKPMLQLQRLLLRQLVEYLGEQDAWQLVNQGSKAYVEDFASQEECRCRLCCNAGENARFDGYRFWQRLQAEGKVPSRLLQMLWRPEDGQPLPLPGPSRFYINEADESVPLRQD</sequence>
<dbReference type="Proteomes" id="UP001152797">
    <property type="component" value="Unassembled WGS sequence"/>
</dbReference>
<evidence type="ECO:0000313" key="5">
    <source>
        <dbReference type="EMBL" id="CAL1147624.1"/>
    </source>
</evidence>
<keyword evidence="2" id="KW-1133">Transmembrane helix</keyword>
<evidence type="ECO:0000313" key="6">
    <source>
        <dbReference type="EMBL" id="CAL4781561.1"/>
    </source>
</evidence>
<evidence type="ECO:0000256" key="1">
    <source>
        <dbReference type="ARBA" id="ARBA00023172"/>
    </source>
</evidence>
<keyword evidence="1" id="KW-0233">DNA recombination</keyword>
<evidence type="ECO:0000259" key="3">
    <source>
        <dbReference type="SMART" id="SM00474"/>
    </source>
</evidence>
<keyword evidence="2" id="KW-0812">Transmembrane</keyword>
<dbReference type="GO" id="GO:0015074">
    <property type="term" value="P:DNA integration"/>
    <property type="evidence" value="ECO:0007669"/>
    <property type="project" value="InterPro"/>
</dbReference>
<dbReference type="EMBL" id="CAMXCT010001928">
    <property type="protein sequence ID" value="CAI3994249.1"/>
    <property type="molecule type" value="Genomic_DNA"/>
</dbReference>
<keyword evidence="7" id="KW-1185">Reference proteome</keyword>
<evidence type="ECO:0000256" key="2">
    <source>
        <dbReference type="SAM" id="Phobius"/>
    </source>
</evidence>
<dbReference type="SMART" id="SM00474">
    <property type="entry name" value="35EXOc"/>
    <property type="match status" value="1"/>
</dbReference>
<dbReference type="Pfam" id="PF01612">
    <property type="entry name" value="DNA_pol_A_exo1"/>
    <property type="match status" value="1"/>
</dbReference>
<evidence type="ECO:0000313" key="4">
    <source>
        <dbReference type="EMBL" id="CAI3994249.1"/>
    </source>
</evidence>
<gene>
    <name evidence="4" type="ORF">C1SCF055_LOCUS20907</name>
</gene>
<name>A0A9P1FYE5_9DINO</name>
<dbReference type="InterPro" id="IPR012337">
    <property type="entry name" value="RNaseH-like_sf"/>
</dbReference>
<dbReference type="InterPro" id="IPR036397">
    <property type="entry name" value="RNaseH_sf"/>
</dbReference>
<dbReference type="EMBL" id="CAMXCT020001928">
    <property type="protein sequence ID" value="CAL1147624.1"/>
    <property type="molecule type" value="Genomic_DNA"/>
</dbReference>
<dbReference type="InterPro" id="IPR002562">
    <property type="entry name" value="3'-5'_exonuclease_dom"/>
</dbReference>
<dbReference type="SUPFAM" id="SSF53098">
    <property type="entry name" value="Ribonuclease H-like"/>
    <property type="match status" value="1"/>
</dbReference>
<dbReference type="PANTHER" id="PTHR46814">
    <property type="entry name" value="EGALITARIAN, ISOFORM B"/>
    <property type="match status" value="1"/>
</dbReference>
<reference evidence="4" key="1">
    <citation type="submission" date="2022-10" db="EMBL/GenBank/DDBJ databases">
        <authorList>
            <person name="Chen Y."/>
            <person name="Dougan E. K."/>
            <person name="Chan C."/>
            <person name="Rhodes N."/>
            <person name="Thang M."/>
        </authorList>
    </citation>
    <scope>NUCLEOTIDE SEQUENCE</scope>
</reference>
<dbReference type="GO" id="GO:0006310">
    <property type="term" value="P:DNA recombination"/>
    <property type="evidence" value="ECO:0007669"/>
    <property type="project" value="UniProtKB-KW"/>
</dbReference>
<feature type="domain" description="3'-5' exonuclease" evidence="3">
    <location>
        <begin position="516"/>
        <end position="725"/>
    </location>
</feature>
<reference evidence="5" key="2">
    <citation type="submission" date="2024-04" db="EMBL/GenBank/DDBJ databases">
        <authorList>
            <person name="Chen Y."/>
            <person name="Shah S."/>
            <person name="Dougan E. K."/>
            <person name="Thang M."/>
            <person name="Chan C."/>
        </authorList>
    </citation>
    <scope>NUCLEOTIDE SEQUENCE [LARGE SCALE GENOMIC DNA]</scope>
</reference>
<organism evidence="4">
    <name type="scientific">Cladocopium goreaui</name>
    <dbReference type="NCBI Taxonomy" id="2562237"/>
    <lineage>
        <taxon>Eukaryota</taxon>
        <taxon>Sar</taxon>
        <taxon>Alveolata</taxon>
        <taxon>Dinophyceae</taxon>
        <taxon>Suessiales</taxon>
        <taxon>Symbiodiniaceae</taxon>
        <taxon>Cladocopium</taxon>
    </lineage>
</organism>
<dbReference type="GO" id="GO:0003677">
    <property type="term" value="F:DNA binding"/>
    <property type="evidence" value="ECO:0007669"/>
    <property type="project" value="InterPro"/>
</dbReference>
<keyword evidence="2" id="KW-0472">Membrane</keyword>
<accession>A0A9P1FYE5</accession>
<dbReference type="AlphaFoldDB" id="A0A9P1FYE5"/>
<dbReference type="InterPro" id="IPR011010">
    <property type="entry name" value="DNA_brk_join_enz"/>
</dbReference>
<evidence type="ECO:0000313" key="7">
    <source>
        <dbReference type="Proteomes" id="UP001152797"/>
    </source>
</evidence>
<dbReference type="Gene3D" id="3.30.420.10">
    <property type="entry name" value="Ribonuclease H-like superfamily/Ribonuclease H"/>
    <property type="match status" value="1"/>
</dbReference>
<dbReference type="SUPFAM" id="SSF56349">
    <property type="entry name" value="DNA breaking-rejoining enzymes"/>
    <property type="match status" value="1"/>
</dbReference>
<comment type="caution">
    <text evidence="4">The sequence shown here is derived from an EMBL/GenBank/DDBJ whole genome shotgun (WGS) entry which is preliminary data.</text>
</comment>
<dbReference type="PANTHER" id="PTHR46814:SF1">
    <property type="entry name" value="EGALITARIAN, ISOFORM B"/>
    <property type="match status" value="1"/>
</dbReference>
<feature type="transmembrane region" description="Helical" evidence="2">
    <location>
        <begin position="431"/>
        <end position="450"/>
    </location>
</feature>
<protein>
    <submittedName>
        <fullName evidence="6">PiRNA biogenesis protein EXD1 (Exonuclease 3'-5' domain-containing protein 1) (Exonuclease 3'-5' domain-like-containing protein 1) (Inactive exonuclease EXD1) (MExd1)</fullName>
    </submittedName>
</protein>
<dbReference type="InterPro" id="IPR013762">
    <property type="entry name" value="Integrase-like_cat_sf"/>
</dbReference>
<dbReference type="Gene3D" id="1.10.443.10">
    <property type="entry name" value="Intergrase catalytic core"/>
    <property type="match status" value="1"/>
</dbReference>
<dbReference type="OrthoDB" id="26838at2759"/>